<dbReference type="InterPro" id="IPR033803">
    <property type="entry name" value="CBD-like_Golvesin-Xly"/>
</dbReference>
<dbReference type="PANTHER" id="PTHR35889:SF3">
    <property type="entry name" value="F-BOX DOMAIN-CONTAINING PROTEIN"/>
    <property type="match status" value="1"/>
</dbReference>
<feature type="signal peptide" evidence="5">
    <location>
        <begin position="1"/>
        <end position="22"/>
    </location>
</feature>
<keyword evidence="1 4" id="KW-0349">Heme</keyword>
<dbReference type="SUPFAM" id="SSF46626">
    <property type="entry name" value="Cytochrome c"/>
    <property type="match status" value="1"/>
</dbReference>
<dbReference type="EMBL" id="JAXBLV010000189">
    <property type="protein sequence ID" value="MDY3561149.1"/>
    <property type="molecule type" value="Genomic_DNA"/>
</dbReference>
<keyword evidence="5" id="KW-0732">Signal</keyword>
<dbReference type="Pfam" id="PF07635">
    <property type="entry name" value="PSCyt1"/>
    <property type="match status" value="1"/>
</dbReference>
<keyword evidence="8" id="KW-1185">Reference proteome</keyword>
<feature type="domain" description="Cytochrome c" evidence="6">
    <location>
        <begin position="29"/>
        <end position="162"/>
    </location>
</feature>
<dbReference type="Pfam" id="PF25275">
    <property type="entry name" value="Golvesin_C"/>
    <property type="match status" value="1"/>
</dbReference>
<dbReference type="PROSITE" id="PS51007">
    <property type="entry name" value="CYTC"/>
    <property type="match status" value="1"/>
</dbReference>
<evidence type="ECO:0000256" key="4">
    <source>
        <dbReference type="PROSITE-ProRule" id="PRU00433"/>
    </source>
</evidence>
<dbReference type="InterPro" id="IPR011429">
    <property type="entry name" value="Cyt_c_Planctomycete-type"/>
</dbReference>
<evidence type="ECO:0000256" key="3">
    <source>
        <dbReference type="ARBA" id="ARBA00023004"/>
    </source>
</evidence>
<gene>
    <name evidence="7" type="ORF">R5W23_002410</name>
</gene>
<evidence type="ECO:0000256" key="5">
    <source>
        <dbReference type="SAM" id="SignalP"/>
    </source>
</evidence>
<accession>A0ABU5F5L0</accession>
<reference evidence="8" key="1">
    <citation type="journal article" date="2023" name="Mar. Drugs">
        <title>Gemmata algarum, a Novel Planctomycete Isolated from an Algal Mat, Displays Antimicrobial Activity.</title>
        <authorList>
            <person name="Kumar G."/>
            <person name="Kallscheuer N."/>
            <person name="Kashif M."/>
            <person name="Ahamad S."/>
            <person name="Jagadeeshwari U."/>
            <person name="Pannikurungottu S."/>
            <person name="Haufschild T."/>
            <person name="Kabuu M."/>
            <person name="Sasikala C."/>
            <person name="Jogler C."/>
            <person name="Ramana C."/>
        </authorList>
    </citation>
    <scope>NUCLEOTIDE SEQUENCE [LARGE SCALE GENOMIC DNA]</scope>
    <source>
        <strain evidence="8">JC673</strain>
    </source>
</reference>
<sequence length="941" mass="102745">MRFAALSPVVLLAALVPAVPLAASDPPKPLTPAETEFFEKKIRPVLAQHCASCHSADAEKNKKLKGSLFVDSRDGLLKGGDSGPSVVAGKPGESLLLKTMRYDGDLQMPPKGKLPDAVIKDFEKWIAMGAPDPRGASDAPKKQIGLSLEEGRKFWAYKLPAPAAVPDVRADKAEVRNEIDNFVLAALEKKGLKPAKEADRATLARRLYYDLTGLPPAPEEVDAFVNAKTADAYEKLVDKLLASPQFGERWGRHWLDIARYAESVTLRGLVFKEAWRYRDYVIDSFNADKPFDRFVREQLAGDLLPATDSADRTRNLIATTFLQLGNTNLEEQDKKQLRMDVVDEQLDVITKGFLAQTVTCARCHDHKFDPIPTKDYYALAGILRNVKALENANVSKWVEVPLPATPEAEAALKRHENAVAALQTKIAAAKAKGGPKVASGVLAVKDVVGVVVDDAQAKKVGAWTASTFNATYIGAGYVHDGNAGKGEKTLTFQPENLPPGKYEVRLAYSGGASRADKVPVHINSADGEKELFVDMKKAPPIEGRYVSLGEFRFEKGGLAYVLVSNEDTKGHVCPDAVVFLPLDKKEQGKDDKPVPKSPADDVKALEAELKKLQDSGPKRDLTMSVIEEKAIEDTKVHVRGNVHNLGEPAPRGFLSVALHGTPPVVPKAQSGRKELAEWIASRDNPLTARVYTNRAWHWLFGAGLVRTVDNFGVTGEVPSNPELLDHLAAKFQGTWSVKELVRYIVLSRTYRQSTTGDAATAAADPENRLYGRANRRRLEAEAIRDTVLAVSGQLDPARGGQTFPAALAADYAFKANSLRRSVYLPQFRNAFPEMLEAFDAADPSTVTGQRNTGTVAPQALFMMNHPFVLEQSKAAAARLLGESHADDTARATRAYRLALGRVPTDGERDVALRFLKGKSDKDAWAAVFHALFASAEFRYVN</sequence>
<dbReference type="Pfam" id="PF07583">
    <property type="entry name" value="PSCyt2"/>
    <property type="match status" value="1"/>
</dbReference>
<dbReference type="InterPro" id="IPR036909">
    <property type="entry name" value="Cyt_c-like_dom_sf"/>
</dbReference>
<evidence type="ECO:0000259" key="6">
    <source>
        <dbReference type="PROSITE" id="PS51007"/>
    </source>
</evidence>
<keyword evidence="3 4" id="KW-0408">Iron</keyword>
<evidence type="ECO:0000256" key="2">
    <source>
        <dbReference type="ARBA" id="ARBA00022723"/>
    </source>
</evidence>
<keyword evidence="2 4" id="KW-0479">Metal-binding</keyword>
<evidence type="ECO:0000256" key="1">
    <source>
        <dbReference type="ARBA" id="ARBA00022617"/>
    </source>
</evidence>
<dbReference type="PANTHER" id="PTHR35889">
    <property type="entry name" value="CYCLOINULO-OLIGOSACCHARIDE FRUCTANOTRANSFERASE-RELATED"/>
    <property type="match status" value="1"/>
</dbReference>
<dbReference type="InterPro" id="IPR022655">
    <property type="entry name" value="DUF1553"/>
</dbReference>
<dbReference type="InterPro" id="IPR011444">
    <property type="entry name" value="DUF1549"/>
</dbReference>
<dbReference type="Proteomes" id="UP001272242">
    <property type="component" value="Unassembled WGS sequence"/>
</dbReference>
<protein>
    <submittedName>
        <fullName evidence="7">DUF1553 domain-containing protein</fullName>
    </submittedName>
</protein>
<name>A0ABU5F5L0_9BACT</name>
<feature type="chain" id="PRO_5045412034" evidence="5">
    <location>
        <begin position="23"/>
        <end position="941"/>
    </location>
</feature>
<dbReference type="InterPro" id="IPR009056">
    <property type="entry name" value="Cyt_c-like_dom"/>
</dbReference>
<dbReference type="RefSeq" id="WP_320687611.1">
    <property type="nucleotide sequence ID" value="NZ_JAXBLV010000189.1"/>
</dbReference>
<organism evidence="7 8">
    <name type="scientific">Gemmata algarum</name>
    <dbReference type="NCBI Taxonomy" id="2975278"/>
    <lineage>
        <taxon>Bacteria</taxon>
        <taxon>Pseudomonadati</taxon>
        <taxon>Planctomycetota</taxon>
        <taxon>Planctomycetia</taxon>
        <taxon>Gemmatales</taxon>
        <taxon>Gemmataceae</taxon>
        <taxon>Gemmata</taxon>
    </lineage>
</organism>
<proteinExistence type="predicted"/>
<dbReference type="Pfam" id="PF07587">
    <property type="entry name" value="PSD1"/>
    <property type="match status" value="1"/>
</dbReference>
<evidence type="ECO:0000313" key="8">
    <source>
        <dbReference type="Proteomes" id="UP001272242"/>
    </source>
</evidence>
<comment type="caution">
    <text evidence="7">The sequence shown here is derived from an EMBL/GenBank/DDBJ whole genome shotgun (WGS) entry which is preliminary data.</text>
</comment>
<evidence type="ECO:0000313" key="7">
    <source>
        <dbReference type="EMBL" id="MDY3561149.1"/>
    </source>
</evidence>